<dbReference type="EMBL" id="BART01029613">
    <property type="protein sequence ID" value="GAH08805.1"/>
    <property type="molecule type" value="Genomic_DNA"/>
</dbReference>
<name>X1DKI6_9ZZZZ</name>
<evidence type="ECO:0000313" key="1">
    <source>
        <dbReference type="EMBL" id="GAH08805.1"/>
    </source>
</evidence>
<gene>
    <name evidence="1" type="ORF">S01H4_51913</name>
</gene>
<proteinExistence type="predicted"/>
<reference evidence="1" key="1">
    <citation type="journal article" date="2014" name="Front. Microbiol.">
        <title>High frequency of phylogenetically diverse reductive dehalogenase-homologous genes in deep subseafloor sedimentary metagenomes.</title>
        <authorList>
            <person name="Kawai M."/>
            <person name="Futagami T."/>
            <person name="Toyoda A."/>
            <person name="Takaki Y."/>
            <person name="Nishi S."/>
            <person name="Hori S."/>
            <person name="Arai W."/>
            <person name="Tsubouchi T."/>
            <person name="Morono Y."/>
            <person name="Uchiyama I."/>
            <person name="Ito T."/>
            <person name="Fujiyama A."/>
            <person name="Inagaki F."/>
            <person name="Takami H."/>
        </authorList>
    </citation>
    <scope>NUCLEOTIDE SEQUENCE</scope>
    <source>
        <strain evidence="1">Expedition CK06-06</strain>
    </source>
</reference>
<feature type="non-terminal residue" evidence="1">
    <location>
        <position position="1"/>
    </location>
</feature>
<feature type="non-terminal residue" evidence="1">
    <location>
        <position position="267"/>
    </location>
</feature>
<dbReference type="Gene3D" id="1.25.40.10">
    <property type="entry name" value="Tetratricopeptide repeat domain"/>
    <property type="match status" value="1"/>
</dbReference>
<dbReference type="SUPFAM" id="SSF48452">
    <property type="entry name" value="TPR-like"/>
    <property type="match status" value="1"/>
</dbReference>
<dbReference type="PROSITE" id="PS50005">
    <property type="entry name" value="TPR"/>
    <property type="match status" value="1"/>
</dbReference>
<protein>
    <submittedName>
        <fullName evidence="1">Uncharacterized protein</fullName>
    </submittedName>
</protein>
<accession>X1DKI6</accession>
<sequence>LDNPSIATAVEFVAEALIVKDFESSEAIEAAKYIISKAPSSSLLIRQLAHHFLEQPSSSINKLKLVMEEKNSGESIASLKKSVRLHPLNPLAWSDMALLYATLGQFDKARLTMKIALSLGKNNRFILRSAARCFMHMDEPDRAVKVLHRSGLCESDPWIASAEISISESASLKSKYISKAKGLVQDENFTYYSRSELIAGLGTIEIKNGSVRRGKKLIRKALYDPTENALAQGEWIAKQLQTEIADMTQLEAKVPASFEAQRANSGL</sequence>
<dbReference type="AlphaFoldDB" id="X1DKI6"/>
<comment type="caution">
    <text evidence="1">The sequence shown here is derived from an EMBL/GenBank/DDBJ whole genome shotgun (WGS) entry which is preliminary data.</text>
</comment>
<dbReference type="InterPro" id="IPR019734">
    <property type="entry name" value="TPR_rpt"/>
</dbReference>
<dbReference type="InterPro" id="IPR011990">
    <property type="entry name" value="TPR-like_helical_dom_sf"/>
</dbReference>
<organism evidence="1">
    <name type="scientific">marine sediment metagenome</name>
    <dbReference type="NCBI Taxonomy" id="412755"/>
    <lineage>
        <taxon>unclassified sequences</taxon>
        <taxon>metagenomes</taxon>
        <taxon>ecological metagenomes</taxon>
    </lineage>
</organism>